<sequence>MDRKGMSMILHKDTMPIHSVMDSILSTNS</sequence>
<organism evidence="1">
    <name type="scientific">Anguilla anguilla</name>
    <name type="common">European freshwater eel</name>
    <name type="synonym">Muraena anguilla</name>
    <dbReference type="NCBI Taxonomy" id="7936"/>
    <lineage>
        <taxon>Eukaryota</taxon>
        <taxon>Metazoa</taxon>
        <taxon>Chordata</taxon>
        <taxon>Craniata</taxon>
        <taxon>Vertebrata</taxon>
        <taxon>Euteleostomi</taxon>
        <taxon>Actinopterygii</taxon>
        <taxon>Neopterygii</taxon>
        <taxon>Teleostei</taxon>
        <taxon>Anguilliformes</taxon>
        <taxon>Anguillidae</taxon>
        <taxon>Anguilla</taxon>
    </lineage>
</organism>
<protein>
    <submittedName>
        <fullName evidence="1">Uncharacterized protein</fullName>
    </submittedName>
</protein>
<name>A0A0E9R182_ANGAN</name>
<evidence type="ECO:0000313" key="1">
    <source>
        <dbReference type="EMBL" id="JAH22931.1"/>
    </source>
</evidence>
<dbReference type="EMBL" id="GBXM01085646">
    <property type="protein sequence ID" value="JAH22931.1"/>
    <property type="molecule type" value="Transcribed_RNA"/>
</dbReference>
<reference evidence="1" key="2">
    <citation type="journal article" date="2015" name="Fish Shellfish Immunol.">
        <title>Early steps in the European eel (Anguilla anguilla)-Vibrio vulnificus interaction in the gills: Role of the RtxA13 toxin.</title>
        <authorList>
            <person name="Callol A."/>
            <person name="Pajuelo D."/>
            <person name="Ebbesson L."/>
            <person name="Teles M."/>
            <person name="MacKenzie S."/>
            <person name="Amaro C."/>
        </authorList>
    </citation>
    <scope>NUCLEOTIDE SEQUENCE</scope>
</reference>
<reference evidence="1" key="1">
    <citation type="submission" date="2014-11" db="EMBL/GenBank/DDBJ databases">
        <authorList>
            <person name="Amaro Gonzalez C."/>
        </authorList>
    </citation>
    <scope>NUCLEOTIDE SEQUENCE</scope>
</reference>
<dbReference type="AlphaFoldDB" id="A0A0E9R182"/>
<proteinExistence type="predicted"/>
<accession>A0A0E9R182</accession>